<sequence>MASSLQGTDPSLPRMDEAGFARRVTIAALIVAAIAVLLAVLYALLDVLLLGFAAALIAVILRAIADPLNRHTPLTPGLALLAAGLLVFGAAVGALWLFQSQVAGQLSTTGKAVTEALNALSQRLGAPGLGIDVDQMAKDVLSGQAMLGKVTTYGVTALGAITNLVLVIFGGVYFALDPAVYRRGVVMLFPAQARPHVEDTLGVAGRALRLWLLGQLLAMVVTGTLTWLALMLIGLPSAAALGLIAGLLEFIPLVGPFAGAAPALLVASSLGWTTVVWTAVAFLAIQQVESNMIQPLVTRRSVAIPPALLLFAVIAFGALFGVLGVLLAAPLAVVAFVAIKKLYVRETLGESTPVPGEKGARTSGAAPGDIGQPVAGD</sequence>
<evidence type="ECO:0000313" key="9">
    <source>
        <dbReference type="Proteomes" id="UP000239772"/>
    </source>
</evidence>
<evidence type="ECO:0000256" key="6">
    <source>
        <dbReference type="SAM" id="MobiDB-lite"/>
    </source>
</evidence>
<dbReference type="OrthoDB" id="5761230at2"/>
<dbReference type="Pfam" id="PF01594">
    <property type="entry name" value="AI-2E_transport"/>
    <property type="match status" value="1"/>
</dbReference>
<dbReference type="PANTHER" id="PTHR21716:SF62">
    <property type="entry name" value="TRANSPORT PROTEIN YDBI-RELATED"/>
    <property type="match status" value="1"/>
</dbReference>
<comment type="caution">
    <text evidence="8">The sequence shown here is derived from an EMBL/GenBank/DDBJ whole genome shotgun (WGS) entry which is preliminary data.</text>
</comment>
<evidence type="ECO:0000256" key="2">
    <source>
        <dbReference type="ARBA" id="ARBA00009773"/>
    </source>
</evidence>
<reference evidence="9" key="1">
    <citation type="submission" date="2018-03" db="EMBL/GenBank/DDBJ databases">
        <authorList>
            <person name="Sun L."/>
            <person name="Liu H."/>
            <person name="Chen W."/>
            <person name="Huang K."/>
            <person name="Liu W."/>
            <person name="Gao X."/>
        </authorList>
    </citation>
    <scope>NUCLEOTIDE SEQUENCE [LARGE SCALE GENOMIC DNA]</scope>
    <source>
        <strain evidence="9">SH9</strain>
    </source>
</reference>
<feature type="transmembrane region" description="Helical" evidence="7">
    <location>
        <begin position="270"/>
        <end position="288"/>
    </location>
</feature>
<keyword evidence="5 7" id="KW-0472">Membrane</keyword>
<feature type="transmembrane region" description="Helical" evidence="7">
    <location>
        <begin position="47"/>
        <end position="65"/>
    </location>
</feature>
<feature type="transmembrane region" description="Helical" evidence="7">
    <location>
        <begin position="20"/>
        <end position="41"/>
    </location>
</feature>
<evidence type="ECO:0000256" key="3">
    <source>
        <dbReference type="ARBA" id="ARBA00022692"/>
    </source>
</evidence>
<evidence type="ECO:0000256" key="5">
    <source>
        <dbReference type="ARBA" id="ARBA00023136"/>
    </source>
</evidence>
<dbReference type="GO" id="GO:0055085">
    <property type="term" value="P:transmembrane transport"/>
    <property type="evidence" value="ECO:0007669"/>
    <property type="project" value="TreeGrafter"/>
</dbReference>
<proteinExistence type="inferred from homology"/>
<feature type="transmembrane region" description="Helical" evidence="7">
    <location>
        <begin position="308"/>
        <end position="339"/>
    </location>
</feature>
<comment type="subcellular location">
    <subcellularLocation>
        <location evidence="1">Membrane</location>
        <topology evidence="1">Multi-pass membrane protein</topology>
    </subcellularLocation>
</comment>
<name>A0A2T1HW46_9HYPH</name>
<dbReference type="GO" id="GO:0016020">
    <property type="term" value="C:membrane"/>
    <property type="evidence" value="ECO:0007669"/>
    <property type="project" value="UniProtKB-SubCell"/>
</dbReference>
<evidence type="ECO:0000256" key="4">
    <source>
        <dbReference type="ARBA" id="ARBA00022989"/>
    </source>
</evidence>
<dbReference type="PANTHER" id="PTHR21716">
    <property type="entry name" value="TRANSMEMBRANE PROTEIN"/>
    <property type="match status" value="1"/>
</dbReference>
<dbReference type="InterPro" id="IPR002549">
    <property type="entry name" value="AI-2E-like"/>
</dbReference>
<dbReference type="AlphaFoldDB" id="A0A2T1HW46"/>
<feature type="transmembrane region" description="Helical" evidence="7">
    <location>
        <begin position="153"/>
        <end position="176"/>
    </location>
</feature>
<evidence type="ECO:0000256" key="1">
    <source>
        <dbReference type="ARBA" id="ARBA00004141"/>
    </source>
</evidence>
<comment type="similarity">
    <text evidence="2">Belongs to the autoinducer-2 exporter (AI-2E) (TC 2.A.86) family.</text>
</comment>
<feature type="transmembrane region" description="Helical" evidence="7">
    <location>
        <begin position="77"/>
        <end position="98"/>
    </location>
</feature>
<keyword evidence="3 7" id="KW-0812">Transmembrane</keyword>
<keyword evidence="4 7" id="KW-1133">Transmembrane helix</keyword>
<feature type="transmembrane region" description="Helical" evidence="7">
    <location>
        <begin position="239"/>
        <end position="258"/>
    </location>
</feature>
<dbReference type="EMBL" id="PVZS01000005">
    <property type="protein sequence ID" value="PSC05886.1"/>
    <property type="molecule type" value="Genomic_DNA"/>
</dbReference>
<gene>
    <name evidence="8" type="ORF">SLNSH_05755</name>
</gene>
<organism evidence="8 9">
    <name type="scientific">Alsobacter soli</name>
    <dbReference type="NCBI Taxonomy" id="2109933"/>
    <lineage>
        <taxon>Bacteria</taxon>
        <taxon>Pseudomonadati</taxon>
        <taxon>Pseudomonadota</taxon>
        <taxon>Alphaproteobacteria</taxon>
        <taxon>Hyphomicrobiales</taxon>
        <taxon>Alsobacteraceae</taxon>
        <taxon>Alsobacter</taxon>
    </lineage>
</organism>
<evidence type="ECO:0000313" key="8">
    <source>
        <dbReference type="EMBL" id="PSC05886.1"/>
    </source>
</evidence>
<feature type="transmembrane region" description="Helical" evidence="7">
    <location>
        <begin position="210"/>
        <end position="233"/>
    </location>
</feature>
<evidence type="ECO:0000256" key="7">
    <source>
        <dbReference type="SAM" id="Phobius"/>
    </source>
</evidence>
<accession>A0A2T1HW46</accession>
<keyword evidence="9" id="KW-1185">Reference proteome</keyword>
<dbReference type="Proteomes" id="UP000239772">
    <property type="component" value="Unassembled WGS sequence"/>
</dbReference>
<protein>
    <submittedName>
        <fullName evidence="8">AI-2E family transporter</fullName>
    </submittedName>
</protein>
<feature type="region of interest" description="Disordered" evidence="6">
    <location>
        <begin position="351"/>
        <end position="377"/>
    </location>
</feature>
<dbReference type="RefSeq" id="WP_106335726.1">
    <property type="nucleotide sequence ID" value="NZ_PVZS01000005.1"/>
</dbReference>